<dbReference type="PANTHER" id="PTHR43364">
    <property type="entry name" value="NADH-SPECIFIC METHYLGLYOXAL REDUCTASE-RELATED"/>
    <property type="match status" value="1"/>
</dbReference>
<accession>A0A084G7R9</accession>
<dbReference type="EC" id="1.1.1.91" evidence="6"/>
<sequence>MTFGSSQQERYGEITKETAIQILDTFYAGGGNFIDTASVYQTASRKSGSASGWFRGGSSTKMMIATKYTSAWRLFHKDEIQSNFVGNGTKCMEISCDFTTSAPEQIHSLNELVAAGKVLYLGISETPAWVVASADQYARGNGLRLFVLYQGMWNAVMRNFERDIIPMCRAEGMGLAPYRVLNQGRFQRAKGFEEREKHNPSRKFTPTSSRDKQVSAVLENISK</sequence>
<evidence type="ECO:0000256" key="4">
    <source>
        <dbReference type="SAM" id="MobiDB-lite"/>
    </source>
</evidence>
<dbReference type="Gene3D" id="3.20.20.100">
    <property type="entry name" value="NADP-dependent oxidoreductase domain"/>
    <property type="match status" value="1"/>
</dbReference>
<dbReference type="InterPro" id="IPR050523">
    <property type="entry name" value="AKR_Detox_Biosynth"/>
</dbReference>
<dbReference type="EMBL" id="JOWA01000094">
    <property type="protein sequence ID" value="KEZ43381.1"/>
    <property type="molecule type" value="Genomic_DNA"/>
</dbReference>
<dbReference type="OrthoDB" id="48988at2759"/>
<keyword evidence="7" id="KW-1185">Reference proteome</keyword>
<proteinExistence type="inferred from homology"/>
<dbReference type="SUPFAM" id="SSF51430">
    <property type="entry name" value="NAD(P)-linked oxidoreductase"/>
    <property type="match status" value="1"/>
</dbReference>
<keyword evidence="2 6" id="KW-0560">Oxidoreductase</keyword>
<protein>
    <submittedName>
        <fullName evidence="6">Aryl-alcohol dehydrogenase (NADP(+))</fullName>
        <ecNumber evidence="6">1.1.1.91</ecNumber>
    </submittedName>
</protein>
<dbReference type="InterPro" id="IPR023210">
    <property type="entry name" value="NADP_OxRdtase_dom"/>
</dbReference>
<comment type="similarity">
    <text evidence="3">Belongs to the aldo/keto reductase family. Aldo/keto reductase 2 subfamily.</text>
</comment>
<feature type="compositionally biased region" description="Basic and acidic residues" evidence="4">
    <location>
        <begin position="190"/>
        <end position="199"/>
    </location>
</feature>
<dbReference type="RefSeq" id="XP_016643180.1">
    <property type="nucleotide sequence ID" value="XM_016787301.1"/>
</dbReference>
<name>A0A084G7R9_PSEDA</name>
<dbReference type="VEuPathDB" id="FungiDB:SAPIO_CDS4845"/>
<evidence type="ECO:0000259" key="5">
    <source>
        <dbReference type="Pfam" id="PF00248"/>
    </source>
</evidence>
<organism evidence="6 7">
    <name type="scientific">Pseudallescheria apiosperma</name>
    <name type="common">Scedosporium apiospermum</name>
    <dbReference type="NCBI Taxonomy" id="563466"/>
    <lineage>
        <taxon>Eukaryota</taxon>
        <taxon>Fungi</taxon>
        <taxon>Dikarya</taxon>
        <taxon>Ascomycota</taxon>
        <taxon>Pezizomycotina</taxon>
        <taxon>Sordariomycetes</taxon>
        <taxon>Hypocreomycetidae</taxon>
        <taxon>Microascales</taxon>
        <taxon>Microascaceae</taxon>
        <taxon>Scedosporium</taxon>
    </lineage>
</organism>
<dbReference type="Proteomes" id="UP000028545">
    <property type="component" value="Unassembled WGS sequence"/>
</dbReference>
<dbReference type="Pfam" id="PF00248">
    <property type="entry name" value="Aldo_ket_red"/>
    <property type="match status" value="1"/>
</dbReference>
<evidence type="ECO:0000313" key="7">
    <source>
        <dbReference type="Proteomes" id="UP000028545"/>
    </source>
</evidence>
<dbReference type="AlphaFoldDB" id="A0A084G7R9"/>
<evidence type="ECO:0000256" key="3">
    <source>
        <dbReference type="ARBA" id="ARBA00038157"/>
    </source>
</evidence>
<evidence type="ECO:0000256" key="1">
    <source>
        <dbReference type="ARBA" id="ARBA00022857"/>
    </source>
</evidence>
<dbReference type="HOGENOM" id="CLU_023205_2_2_1"/>
<gene>
    <name evidence="6" type="ORF">SAPIO_CDS4845</name>
</gene>
<dbReference type="OMA" id="ISETPAW"/>
<comment type="caution">
    <text evidence="6">The sequence shown here is derived from an EMBL/GenBank/DDBJ whole genome shotgun (WGS) entry which is preliminary data.</text>
</comment>
<dbReference type="PANTHER" id="PTHR43364:SF7">
    <property type="entry name" value="NADP-DEPENDENT OXIDOREDUCTASE DOMAIN-CONTAINING PROTEIN-RELATED"/>
    <property type="match status" value="1"/>
</dbReference>
<dbReference type="InterPro" id="IPR036812">
    <property type="entry name" value="NAD(P)_OxRdtase_dom_sf"/>
</dbReference>
<feature type="region of interest" description="Disordered" evidence="4">
    <location>
        <begin position="190"/>
        <end position="223"/>
    </location>
</feature>
<dbReference type="GeneID" id="27723917"/>
<feature type="domain" description="NADP-dependent oxidoreductase" evidence="5">
    <location>
        <begin position="2"/>
        <end position="205"/>
    </location>
</feature>
<reference evidence="6 7" key="1">
    <citation type="journal article" date="2014" name="Genome Announc.">
        <title>Draft genome sequence of the pathogenic fungus Scedosporium apiospermum.</title>
        <authorList>
            <person name="Vandeputte P."/>
            <person name="Ghamrawi S."/>
            <person name="Rechenmann M."/>
            <person name="Iltis A."/>
            <person name="Giraud S."/>
            <person name="Fleury M."/>
            <person name="Thornton C."/>
            <person name="Delhaes L."/>
            <person name="Meyer W."/>
            <person name="Papon N."/>
            <person name="Bouchara J.P."/>
        </authorList>
    </citation>
    <scope>NUCLEOTIDE SEQUENCE [LARGE SCALE GENOMIC DNA]</scope>
    <source>
        <strain evidence="6 7">IHEM 14462</strain>
    </source>
</reference>
<keyword evidence="1" id="KW-0521">NADP</keyword>
<dbReference type="GO" id="GO:0047681">
    <property type="term" value="F:aryl-alcohol dehydrogenase (NADP+) activity"/>
    <property type="evidence" value="ECO:0007669"/>
    <property type="project" value="UniProtKB-EC"/>
</dbReference>
<evidence type="ECO:0000256" key="2">
    <source>
        <dbReference type="ARBA" id="ARBA00023002"/>
    </source>
</evidence>
<dbReference type="KEGG" id="sapo:SAPIO_CDS4845"/>
<evidence type="ECO:0000313" key="6">
    <source>
        <dbReference type="EMBL" id="KEZ43381.1"/>
    </source>
</evidence>